<keyword evidence="8" id="KW-0443">Lipid metabolism</keyword>
<dbReference type="NCBIfam" id="TIGR00147">
    <property type="entry name" value="YegS/Rv2252/BmrU family lipid kinase"/>
    <property type="match status" value="1"/>
</dbReference>
<dbReference type="Gene3D" id="3.40.50.10330">
    <property type="entry name" value="Probable inorganic polyphosphate/atp-NAD kinase, domain 1"/>
    <property type="match status" value="1"/>
</dbReference>
<dbReference type="InterPro" id="IPR016064">
    <property type="entry name" value="NAD/diacylglycerol_kinase_sf"/>
</dbReference>
<keyword evidence="9" id="KW-0594">Phospholipid biosynthesis</keyword>
<dbReference type="InterPro" id="IPR001206">
    <property type="entry name" value="Diacylglycerol_kinase_cat_dom"/>
</dbReference>
<organism evidence="12 13">
    <name type="scientific">Salinithrix halophila</name>
    <dbReference type="NCBI Taxonomy" id="1485204"/>
    <lineage>
        <taxon>Bacteria</taxon>
        <taxon>Bacillati</taxon>
        <taxon>Bacillota</taxon>
        <taxon>Bacilli</taxon>
        <taxon>Bacillales</taxon>
        <taxon>Thermoactinomycetaceae</taxon>
        <taxon>Salinithrix</taxon>
    </lineage>
</organism>
<dbReference type="GO" id="GO:0016301">
    <property type="term" value="F:kinase activity"/>
    <property type="evidence" value="ECO:0007669"/>
    <property type="project" value="UniProtKB-KW"/>
</dbReference>
<evidence type="ECO:0000256" key="3">
    <source>
        <dbReference type="ARBA" id="ARBA00022516"/>
    </source>
</evidence>
<evidence type="ECO:0000256" key="2">
    <source>
        <dbReference type="ARBA" id="ARBA00005983"/>
    </source>
</evidence>
<dbReference type="InterPro" id="IPR050187">
    <property type="entry name" value="Lipid_Phosphate_FormReg"/>
</dbReference>
<keyword evidence="13" id="KW-1185">Reference proteome</keyword>
<comment type="similarity">
    <text evidence="2">Belongs to the diacylglycerol/lipid kinase family.</text>
</comment>
<evidence type="ECO:0000256" key="5">
    <source>
        <dbReference type="ARBA" id="ARBA00022741"/>
    </source>
</evidence>
<evidence type="ECO:0000259" key="11">
    <source>
        <dbReference type="PROSITE" id="PS50146"/>
    </source>
</evidence>
<evidence type="ECO:0000256" key="1">
    <source>
        <dbReference type="ARBA" id="ARBA00001946"/>
    </source>
</evidence>
<dbReference type="PANTHER" id="PTHR12358">
    <property type="entry name" value="SPHINGOSINE KINASE"/>
    <property type="match status" value="1"/>
</dbReference>
<dbReference type="RefSeq" id="WP_380704406.1">
    <property type="nucleotide sequence ID" value="NZ_JBHSAP010000009.1"/>
</dbReference>
<dbReference type="InterPro" id="IPR017438">
    <property type="entry name" value="ATP-NAD_kinase_N"/>
</dbReference>
<dbReference type="SUPFAM" id="SSF111331">
    <property type="entry name" value="NAD kinase/diacylglycerol kinase-like"/>
    <property type="match status" value="1"/>
</dbReference>
<dbReference type="EMBL" id="JBHSAP010000009">
    <property type="protein sequence ID" value="MFC4076984.1"/>
    <property type="molecule type" value="Genomic_DNA"/>
</dbReference>
<keyword evidence="5" id="KW-0547">Nucleotide-binding</keyword>
<dbReference type="InterPro" id="IPR045540">
    <property type="entry name" value="YegS/DAGK_C"/>
</dbReference>
<evidence type="ECO:0000256" key="7">
    <source>
        <dbReference type="ARBA" id="ARBA00022840"/>
    </source>
</evidence>
<keyword evidence="6 12" id="KW-0418">Kinase</keyword>
<proteinExistence type="inferred from homology"/>
<dbReference type="InterPro" id="IPR005218">
    <property type="entry name" value="Diacylglycerol/lipid_kinase"/>
</dbReference>
<keyword evidence="10" id="KW-1208">Phospholipid metabolism</keyword>
<feature type="domain" description="DAGKc" evidence="11">
    <location>
        <begin position="1"/>
        <end position="131"/>
    </location>
</feature>
<evidence type="ECO:0000256" key="10">
    <source>
        <dbReference type="ARBA" id="ARBA00023264"/>
    </source>
</evidence>
<evidence type="ECO:0000256" key="8">
    <source>
        <dbReference type="ARBA" id="ARBA00023098"/>
    </source>
</evidence>
<evidence type="ECO:0000256" key="6">
    <source>
        <dbReference type="ARBA" id="ARBA00022777"/>
    </source>
</evidence>
<reference evidence="13" key="1">
    <citation type="journal article" date="2019" name="Int. J. Syst. Evol. Microbiol.">
        <title>The Global Catalogue of Microorganisms (GCM) 10K type strain sequencing project: providing services to taxonomists for standard genome sequencing and annotation.</title>
        <authorList>
            <consortium name="The Broad Institute Genomics Platform"/>
            <consortium name="The Broad Institute Genome Sequencing Center for Infectious Disease"/>
            <person name="Wu L."/>
            <person name="Ma J."/>
        </authorList>
    </citation>
    <scope>NUCLEOTIDE SEQUENCE [LARGE SCALE GENOMIC DNA]</scope>
    <source>
        <strain evidence="13">IBRC-M 10813</strain>
    </source>
</reference>
<dbReference type="Pfam" id="PF19279">
    <property type="entry name" value="YegS_C"/>
    <property type="match status" value="1"/>
</dbReference>
<gene>
    <name evidence="12" type="ORF">ACFOUO_09175</name>
</gene>
<evidence type="ECO:0000313" key="13">
    <source>
        <dbReference type="Proteomes" id="UP001595843"/>
    </source>
</evidence>
<keyword evidence="3" id="KW-0444">Lipid biosynthesis</keyword>
<dbReference type="PANTHER" id="PTHR12358:SF107">
    <property type="entry name" value="LIPID KINASE BMRU-RELATED"/>
    <property type="match status" value="1"/>
</dbReference>
<evidence type="ECO:0000256" key="4">
    <source>
        <dbReference type="ARBA" id="ARBA00022679"/>
    </source>
</evidence>
<comment type="caution">
    <text evidence="12">The sequence shown here is derived from an EMBL/GenBank/DDBJ whole genome shotgun (WGS) entry which is preliminary data.</text>
</comment>
<dbReference type="SMART" id="SM00046">
    <property type="entry name" value="DAGKc"/>
    <property type="match status" value="1"/>
</dbReference>
<comment type="cofactor">
    <cofactor evidence="1">
        <name>Mg(2+)</name>
        <dbReference type="ChEBI" id="CHEBI:18420"/>
    </cofactor>
</comment>
<evidence type="ECO:0000313" key="12">
    <source>
        <dbReference type="EMBL" id="MFC4076984.1"/>
    </source>
</evidence>
<dbReference type="Proteomes" id="UP001595843">
    <property type="component" value="Unassembled WGS sequence"/>
</dbReference>
<dbReference type="Gene3D" id="2.60.200.40">
    <property type="match status" value="1"/>
</dbReference>
<accession>A0ABV8JEH5</accession>
<name>A0ABV8JEH5_9BACL</name>
<dbReference type="Pfam" id="PF00781">
    <property type="entry name" value="DAGK_cat"/>
    <property type="match status" value="1"/>
</dbReference>
<keyword evidence="4 12" id="KW-0808">Transferase</keyword>
<evidence type="ECO:0000256" key="9">
    <source>
        <dbReference type="ARBA" id="ARBA00023209"/>
    </source>
</evidence>
<dbReference type="PROSITE" id="PS50146">
    <property type="entry name" value="DAGK"/>
    <property type="match status" value="1"/>
</dbReference>
<protein>
    <submittedName>
        <fullName evidence="12">Diacylglycerol/lipid kinase family protein</fullName>
        <ecNumber evidence="12">2.7.1.-</ecNumber>
    </submittedName>
</protein>
<sequence>MKRVELIMNPAAGKGQLLDLLDTITERLQEHIEDVRVYQTTKPGDGAARVKEIGTDTDLIIAAGGDGTVHELVNAVSALEKRPVFAILPGGTCNDFSRALGLSQEPLDALDQILAMRTKVVDVGCSSQGRYFLNFWGIGLITQVSLDITSQDKQRLGRLAYYFSAIQNLWEARPFHLKVETEEGPLFDGKAAMMVVGNGSFIGGVQGFFPQSRLDDGHFDLLIVKEATLEGAWSMLVSNMTKEWPESENLLYSHAASVSITASPPQEIDCDGEKGEFTPVELTALRNHLTMVVGQMPPNP</sequence>
<keyword evidence="7" id="KW-0067">ATP-binding</keyword>
<dbReference type="EC" id="2.7.1.-" evidence="12"/>